<gene>
    <name evidence="7" type="ORF">SAMN06264849_10965</name>
</gene>
<evidence type="ECO:0000256" key="5">
    <source>
        <dbReference type="SAM" id="Phobius"/>
    </source>
</evidence>
<sequence length="106" mass="12244">MDNILLKRDLTGEQLSMVHSELERRKKSKGVLYLMWFFLGLIGGHRFYLGDIGLGVAMLFFGWLTFGIWPFIDVFFIGSRLEKKTEMLEREIIQGVMVATKQKPSA</sequence>
<dbReference type="AlphaFoldDB" id="A0A521EHG4"/>
<name>A0A521EHG4_9BACL</name>
<evidence type="ECO:0000256" key="3">
    <source>
        <dbReference type="ARBA" id="ARBA00022989"/>
    </source>
</evidence>
<dbReference type="OrthoDB" id="2004788at2"/>
<comment type="subcellular location">
    <subcellularLocation>
        <location evidence="1">Membrane</location>
        <topology evidence="1">Multi-pass membrane protein</topology>
    </subcellularLocation>
</comment>
<protein>
    <submittedName>
        <fullName evidence="7">TM2 domain-containing protein</fullName>
    </submittedName>
</protein>
<evidence type="ECO:0000256" key="1">
    <source>
        <dbReference type="ARBA" id="ARBA00004141"/>
    </source>
</evidence>
<evidence type="ECO:0000256" key="2">
    <source>
        <dbReference type="ARBA" id="ARBA00022692"/>
    </source>
</evidence>
<proteinExistence type="predicted"/>
<keyword evidence="2 5" id="KW-0812">Transmembrane</keyword>
<dbReference type="InterPro" id="IPR007829">
    <property type="entry name" value="TM2"/>
</dbReference>
<reference evidence="7 8" key="1">
    <citation type="submission" date="2017-05" db="EMBL/GenBank/DDBJ databases">
        <authorList>
            <person name="Varghese N."/>
            <person name="Submissions S."/>
        </authorList>
    </citation>
    <scope>NUCLEOTIDE SEQUENCE [LARGE SCALE GENOMIC DNA]</scope>
    <source>
        <strain evidence="7 8">DSM 45474</strain>
    </source>
</reference>
<keyword evidence="4 5" id="KW-0472">Membrane</keyword>
<dbReference type="EMBL" id="FXTI01000009">
    <property type="protein sequence ID" value="SMO83358.1"/>
    <property type="molecule type" value="Genomic_DNA"/>
</dbReference>
<evidence type="ECO:0000313" key="8">
    <source>
        <dbReference type="Proteomes" id="UP000315636"/>
    </source>
</evidence>
<organism evidence="7 8">
    <name type="scientific">Melghirimyces algeriensis</name>
    <dbReference type="NCBI Taxonomy" id="910412"/>
    <lineage>
        <taxon>Bacteria</taxon>
        <taxon>Bacillati</taxon>
        <taxon>Bacillota</taxon>
        <taxon>Bacilli</taxon>
        <taxon>Bacillales</taxon>
        <taxon>Thermoactinomycetaceae</taxon>
        <taxon>Melghirimyces</taxon>
    </lineage>
</organism>
<keyword evidence="3 5" id="KW-1133">Transmembrane helix</keyword>
<accession>A0A521EHG4</accession>
<dbReference type="Proteomes" id="UP000315636">
    <property type="component" value="Unassembled WGS sequence"/>
</dbReference>
<keyword evidence="8" id="KW-1185">Reference proteome</keyword>
<evidence type="ECO:0000259" key="6">
    <source>
        <dbReference type="Pfam" id="PF05154"/>
    </source>
</evidence>
<feature type="transmembrane region" description="Helical" evidence="5">
    <location>
        <begin position="54"/>
        <end position="77"/>
    </location>
</feature>
<feature type="domain" description="TM2" evidence="6">
    <location>
        <begin position="26"/>
        <end position="75"/>
    </location>
</feature>
<dbReference type="GO" id="GO:0016020">
    <property type="term" value="C:membrane"/>
    <property type="evidence" value="ECO:0007669"/>
    <property type="project" value="UniProtKB-SubCell"/>
</dbReference>
<evidence type="ECO:0000313" key="7">
    <source>
        <dbReference type="EMBL" id="SMO83358.1"/>
    </source>
</evidence>
<evidence type="ECO:0000256" key="4">
    <source>
        <dbReference type="ARBA" id="ARBA00023136"/>
    </source>
</evidence>
<dbReference type="Pfam" id="PF05154">
    <property type="entry name" value="TM2"/>
    <property type="match status" value="1"/>
</dbReference>
<dbReference type="RefSeq" id="WP_142506206.1">
    <property type="nucleotide sequence ID" value="NZ_FXTI01000009.1"/>
</dbReference>
<feature type="transmembrane region" description="Helical" evidence="5">
    <location>
        <begin position="30"/>
        <end position="48"/>
    </location>
</feature>